<reference evidence="2" key="1">
    <citation type="submission" date="2017-08" db="EMBL/GenBank/DDBJ databases">
        <title>Protection against atopic dermatitis through acquisition of Staphylococcus quorum-sensing agr mutations in the skin.</title>
        <authorList>
            <person name="Nakamura Y."/>
            <person name="Takahashi H."/>
            <person name="Takaya A."/>
            <person name="Inoue Y."/>
            <person name="Katayama Y."/>
            <person name="Kusuya Y."/>
            <person name="Shoji T."/>
            <person name="Takada S."/>
            <person name="Nakagawa S."/>
            <person name="Oguma R."/>
            <person name="Ozawa N."/>
            <person name="Yamaide F."/>
            <person name="Suzuki S."/>
            <person name="Villaruz A."/>
            <person name="Otto M."/>
            <person name="Matsue H."/>
            <person name="Nunez G."/>
            <person name="Shimojo N."/>
        </authorList>
    </citation>
    <scope>NUCLEOTIDE SEQUENCE [LARGE SCALE GENOMIC DNA]</scope>
    <source>
        <strain evidence="2">M1K003</strain>
    </source>
</reference>
<organism evidence="1 2">
    <name type="scientific">Staphylococcus aureus</name>
    <dbReference type="NCBI Taxonomy" id="1280"/>
    <lineage>
        <taxon>Bacteria</taxon>
        <taxon>Bacillati</taxon>
        <taxon>Bacillota</taxon>
        <taxon>Bacilli</taxon>
        <taxon>Bacillales</taxon>
        <taxon>Staphylococcaceae</taxon>
        <taxon>Staphylococcus</taxon>
    </lineage>
</organism>
<evidence type="ECO:0000313" key="2">
    <source>
        <dbReference type="Proteomes" id="UP000265645"/>
    </source>
</evidence>
<sequence length="53" mass="5960">MALLLKVARDYTERQIGLNSTKLLKKMDIGGTTLNIKHQVQVINISIEPLVKL</sequence>
<protein>
    <submittedName>
        <fullName evidence="1">Uncharacterized protein</fullName>
    </submittedName>
</protein>
<evidence type="ECO:0000313" key="1">
    <source>
        <dbReference type="EMBL" id="GBU00915.1"/>
    </source>
</evidence>
<gene>
    <name evidence="1" type="ORF">M1K003_2940</name>
</gene>
<name>A0A9P2YWC4_STAAU</name>
<proteinExistence type="predicted"/>
<dbReference type="AlphaFoldDB" id="A0A9P2YWC4"/>
<dbReference type="EMBL" id="BDVT01000180">
    <property type="protein sequence ID" value="GBU00915.1"/>
    <property type="molecule type" value="Genomic_DNA"/>
</dbReference>
<dbReference type="Proteomes" id="UP000265645">
    <property type="component" value="Unassembled WGS sequence"/>
</dbReference>
<accession>A0A9P2YWC4</accession>
<comment type="caution">
    <text evidence="1">The sequence shown here is derived from an EMBL/GenBank/DDBJ whole genome shotgun (WGS) entry which is preliminary data.</text>
</comment>